<name>A0ABX1VHK6_9PLAN</name>
<keyword evidence="4" id="KW-1185">Reference proteome</keyword>
<feature type="transmembrane region" description="Helical" evidence="2">
    <location>
        <begin position="269"/>
        <end position="289"/>
    </location>
</feature>
<evidence type="ECO:0000313" key="3">
    <source>
        <dbReference type="EMBL" id="NNJ26975.1"/>
    </source>
</evidence>
<accession>A0ABX1VHK6</accession>
<protein>
    <recommendedName>
        <fullName evidence="5">SURF1-like protein</fullName>
    </recommendedName>
</protein>
<reference evidence="3 4" key="1">
    <citation type="journal article" date="2020" name="Syst. Appl. Microbiol.">
        <title>Alienimonas chondri sp. nov., a novel planctomycete isolated from the biofilm of the red alga Chondrus crispus.</title>
        <authorList>
            <person name="Vitorino I."/>
            <person name="Albuquerque L."/>
            <person name="Wiegand S."/>
            <person name="Kallscheuer N."/>
            <person name="da Costa M.S."/>
            <person name="Lobo-da-Cunha A."/>
            <person name="Jogler C."/>
            <person name="Lage O.M."/>
        </authorList>
    </citation>
    <scope>NUCLEOTIDE SEQUENCE [LARGE SCALE GENOMIC DNA]</scope>
    <source>
        <strain evidence="3 4">LzC2</strain>
    </source>
</reference>
<sequence length="407" mass="43500">MRVRPHRRPAPYLNGADQRRMLAMVGSLGLVLFAASWAADPANWYWIAPPKAVPADDGEAPDFSVREDAPLPPGTVRVAMASADEPSDEPADDGAAAETTDERLPESLTAGVKDRTVGLTRKERDAVAAIRERFSDDPPSLAPEADAVSFPALMRDPTYYRGRPVRVFGEARGITDLGEGRGVSLWVFAPDAGDNPVHVRANRAEGLPRGEMLREPVPVTVDGVFFKLEGYTAKGENGEGRLHVAPLIIADEVNRARIAAAVPQTPEELPWIVLGVIVAALAGGALLVWRWKAADRDYERTTLSRLSAAADAQGELLNFSADDATPETFLAGISGNEPASPGSPPTGILSFPVWRTRRRSRRSAPSPRAICAGSTASRSARSNTKRRSATPAPRTGPTARAVARCVG</sequence>
<evidence type="ECO:0008006" key="5">
    <source>
        <dbReference type="Google" id="ProtNLM"/>
    </source>
</evidence>
<evidence type="ECO:0000256" key="2">
    <source>
        <dbReference type="SAM" id="Phobius"/>
    </source>
</evidence>
<feature type="region of interest" description="Disordered" evidence="1">
    <location>
        <begin position="328"/>
        <end position="407"/>
    </location>
</feature>
<organism evidence="3 4">
    <name type="scientific">Alienimonas chondri</name>
    <dbReference type="NCBI Taxonomy" id="2681879"/>
    <lineage>
        <taxon>Bacteria</taxon>
        <taxon>Pseudomonadati</taxon>
        <taxon>Planctomycetota</taxon>
        <taxon>Planctomycetia</taxon>
        <taxon>Planctomycetales</taxon>
        <taxon>Planctomycetaceae</taxon>
        <taxon>Alienimonas</taxon>
    </lineage>
</organism>
<feature type="region of interest" description="Disordered" evidence="1">
    <location>
        <begin position="82"/>
        <end position="105"/>
    </location>
</feature>
<comment type="caution">
    <text evidence="3">The sequence shown here is derived from an EMBL/GenBank/DDBJ whole genome shotgun (WGS) entry which is preliminary data.</text>
</comment>
<proteinExistence type="predicted"/>
<evidence type="ECO:0000313" key="4">
    <source>
        <dbReference type="Proteomes" id="UP000609651"/>
    </source>
</evidence>
<keyword evidence="2" id="KW-1133">Transmembrane helix</keyword>
<dbReference type="EMBL" id="WTPX01000111">
    <property type="protein sequence ID" value="NNJ26975.1"/>
    <property type="molecule type" value="Genomic_DNA"/>
</dbReference>
<keyword evidence="2" id="KW-0472">Membrane</keyword>
<keyword evidence="2" id="KW-0812">Transmembrane</keyword>
<gene>
    <name evidence="3" type="ORF">LzC2_30720</name>
</gene>
<dbReference type="Proteomes" id="UP000609651">
    <property type="component" value="Unassembled WGS sequence"/>
</dbReference>
<evidence type="ECO:0000256" key="1">
    <source>
        <dbReference type="SAM" id="MobiDB-lite"/>
    </source>
</evidence>